<evidence type="ECO:0000313" key="18">
    <source>
        <dbReference type="Proteomes" id="UP000076077"/>
    </source>
</evidence>
<keyword evidence="4 16" id="KW-0418">Kinase</keyword>
<dbReference type="EMBL" id="CP014864">
    <property type="protein sequence ID" value="AMX01242.1"/>
    <property type="molecule type" value="Genomic_DNA"/>
</dbReference>
<dbReference type="RefSeq" id="WP_067149993.1">
    <property type="nucleotide sequence ID" value="NZ_CP014864.1"/>
</dbReference>
<evidence type="ECO:0000256" key="14">
    <source>
        <dbReference type="ARBA" id="ARBA00080545"/>
    </source>
</evidence>
<comment type="function">
    <text evidence="10">Catalyzes the phosphorylation of 2-keto-3-deoxygluconate (KDG) to produce 2-keto-3-deoxy-6-phosphogluconate (KDPG).</text>
</comment>
<evidence type="ECO:0000256" key="4">
    <source>
        <dbReference type="ARBA" id="ARBA00022777"/>
    </source>
</evidence>
<dbReference type="InterPro" id="IPR050306">
    <property type="entry name" value="PfkB_Carbo_kinase"/>
</dbReference>
<gene>
    <name evidence="16" type="ORF">A3224_00405</name>
    <name evidence="17" type="ORF">OQJ68_11995</name>
</gene>
<dbReference type="CDD" id="cd01166">
    <property type="entry name" value="KdgK"/>
    <property type="match status" value="1"/>
</dbReference>
<protein>
    <recommendedName>
        <fullName evidence="12">2-dehydro-3-deoxygluconokinase</fullName>
        <ecNumber evidence="11">2.7.1.45</ecNumber>
    </recommendedName>
    <alternativeName>
        <fullName evidence="13">2-keto-3-deoxygluconokinase</fullName>
    </alternativeName>
    <alternativeName>
        <fullName evidence="14">3-deoxy-2-oxo-D-gluconate kinase</fullName>
    </alternativeName>
    <alternativeName>
        <fullName evidence="8">KDG kinase</fullName>
    </alternativeName>
</protein>
<evidence type="ECO:0000313" key="16">
    <source>
        <dbReference type="EMBL" id="AMX01242.1"/>
    </source>
</evidence>
<dbReference type="SUPFAM" id="SSF53613">
    <property type="entry name" value="Ribokinase-like"/>
    <property type="match status" value="1"/>
</dbReference>
<keyword evidence="2" id="KW-0808">Transferase</keyword>
<organism evidence="16 18">
    <name type="scientific">Microbulbifer thermotolerans</name>
    <dbReference type="NCBI Taxonomy" id="252514"/>
    <lineage>
        <taxon>Bacteria</taxon>
        <taxon>Pseudomonadati</taxon>
        <taxon>Pseudomonadota</taxon>
        <taxon>Gammaproteobacteria</taxon>
        <taxon>Cellvibrionales</taxon>
        <taxon>Microbulbiferaceae</taxon>
        <taxon>Microbulbifer</taxon>
    </lineage>
</organism>
<comment type="catalytic activity">
    <reaction evidence="9">
        <text>2-dehydro-3-deoxy-D-gluconate + ATP = 2-dehydro-3-deoxy-6-phospho-D-gluconate + ADP + H(+)</text>
        <dbReference type="Rhea" id="RHEA:14797"/>
        <dbReference type="ChEBI" id="CHEBI:15378"/>
        <dbReference type="ChEBI" id="CHEBI:30616"/>
        <dbReference type="ChEBI" id="CHEBI:57569"/>
        <dbReference type="ChEBI" id="CHEBI:57990"/>
        <dbReference type="ChEBI" id="CHEBI:456216"/>
        <dbReference type="EC" id="2.7.1.45"/>
    </reaction>
</comment>
<evidence type="ECO:0000256" key="10">
    <source>
        <dbReference type="ARBA" id="ARBA00054997"/>
    </source>
</evidence>
<comment type="pathway">
    <text evidence="7">Carbohydrate acid metabolism; 2-dehydro-3-deoxy-D-gluconate degradation; D-glyceraldehyde 3-phosphate and pyruvate from 2-dehydro-3-deoxy-D-gluconate: step 1/2.</text>
</comment>
<dbReference type="Pfam" id="PF00294">
    <property type="entry name" value="PfkB"/>
    <property type="match status" value="1"/>
</dbReference>
<keyword evidence="3" id="KW-0547">Nucleotide-binding</keyword>
<evidence type="ECO:0000256" key="8">
    <source>
        <dbReference type="ARBA" id="ARBA00044254"/>
    </source>
</evidence>
<reference evidence="18" key="2">
    <citation type="submission" date="2016-03" db="EMBL/GenBank/DDBJ databases">
        <authorList>
            <person name="Lee Y.-S."/>
            <person name="Choi Y.-L."/>
        </authorList>
    </citation>
    <scope>NUCLEOTIDE SEQUENCE [LARGE SCALE GENOMIC DNA]</scope>
    <source>
        <strain evidence="18">DAU221</strain>
    </source>
</reference>
<dbReference type="EMBL" id="JAPHQB010000019">
    <property type="protein sequence ID" value="MCX2802508.1"/>
    <property type="molecule type" value="Genomic_DNA"/>
</dbReference>
<dbReference type="InterPro" id="IPR011611">
    <property type="entry name" value="PfkB_dom"/>
</dbReference>
<dbReference type="InterPro" id="IPR029056">
    <property type="entry name" value="Ribokinase-like"/>
</dbReference>
<dbReference type="FunFam" id="3.40.1190.20:FF:000011">
    <property type="entry name" value="2-dehydro-3-deoxygluconokinase, putative"/>
    <property type="match status" value="1"/>
</dbReference>
<reference evidence="17" key="3">
    <citation type="submission" date="2022-11" db="EMBL/GenBank/DDBJ databases">
        <title>Chitin-degrading and fungicidal potential of chitinolytic bacterial strains from marine environment of the Pacific Ocean regions.</title>
        <authorList>
            <person name="Pentekhina I."/>
            <person name="Nedashkovskaya O."/>
            <person name="Seitkalieva A."/>
            <person name="Podvolotskaya A."/>
            <person name="Tekutyeva L."/>
            <person name="Balabanova L."/>
        </authorList>
    </citation>
    <scope>NUCLEOTIDE SEQUENCE</scope>
    <source>
        <strain evidence="17">KMM 6838</strain>
    </source>
</reference>
<evidence type="ECO:0000256" key="9">
    <source>
        <dbReference type="ARBA" id="ARBA00050729"/>
    </source>
</evidence>
<dbReference type="KEGG" id="mthd:A3224_00405"/>
<dbReference type="GO" id="GO:0019698">
    <property type="term" value="P:D-galacturonate catabolic process"/>
    <property type="evidence" value="ECO:0007669"/>
    <property type="project" value="TreeGrafter"/>
</dbReference>
<dbReference type="EC" id="2.7.1.45" evidence="11"/>
<accession>A0A143HIZ7</accession>
<evidence type="ECO:0000256" key="7">
    <source>
        <dbReference type="ARBA" id="ARBA00043951"/>
    </source>
</evidence>
<dbReference type="PANTHER" id="PTHR43085">
    <property type="entry name" value="HEXOKINASE FAMILY MEMBER"/>
    <property type="match status" value="1"/>
</dbReference>
<evidence type="ECO:0000256" key="1">
    <source>
        <dbReference type="ARBA" id="ARBA00010688"/>
    </source>
</evidence>
<dbReference type="PANTHER" id="PTHR43085:SF15">
    <property type="entry name" value="2-DEHYDRO-3-DEOXYGLUCONOKINASE"/>
    <property type="match status" value="1"/>
</dbReference>
<dbReference type="Proteomes" id="UP001209730">
    <property type="component" value="Unassembled WGS sequence"/>
</dbReference>
<dbReference type="OrthoDB" id="9776822at2"/>
<dbReference type="GO" id="GO:0005524">
    <property type="term" value="F:ATP binding"/>
    <property type="evidence" value="ECO:0007669"/>
    <property type="project" value="UniProtKB-KW"/>
</dbReference>
<sequence>MGNKLAVLGECMLEINLLSGDKATNGNRLPAGLSFGGDTLNTALYLARQDFPVEYVTALGDDHLSDWMLAQWQHERIGCALVRRHKDSAPGLYLIETDEHGERRFLYWRDKSPARRLLDNPAEAQALFDQLKTFPALYLSGITLAIFSPYARECLLNFLGDFRRAGGKVIFDGNYRPKLWGAESLTQQAYQRIYRLTDIALPTLEDEQQLFGDSNADAVIDRLQSFGVREIVLKKGAAGCEIVAASGREQVACERVVPVDTTAAGDAFNAGYLARRLSGGTTLESAQNGNRLAAVVIRHKGAIIPVSAMRDFEESSGMQEAG</sequence>
<evidence type="ECO:0000256" key="2">
    <source>
        <dbReference type="ARBA" id="ARBA00022679"/>
    </source>
</evidence>
<evidence type="ECO:0000313" key="17">
    <source>
        <dbReference type="EMBL" id="MCX2802508.1"/>
    </source>
</evidence>
<dbReference type="Gene3D" id="3.40.1190.20">
    <property type="match status" value="1"/>
</dbReference>
<evidence type="ECO:0000256" key="12">
    <source>
        <dbReference type="ARBA" id="ARBA00067931"/>
    </source>
</evidence>
<proteinExistence type="inferred from homology"/>
<feature type="domain" description="Carbohydrate kinase PfkB" evidence="15">
    <location>
        <begin position="4"/>
        <end position="307"/>
    </location>
</feature>
<dbReference type="PROSITE" id="PS00584">
    <property type="entry name" value="PFKB_KINASES_2"/>
    <property type="match status" value="1"/>
</dbReference>
<keyword evidence="5" id="KW-0067">ATP-binding</keyword>
<dbReference type="GO" id="GO:0008673">
    <property type="term" value="F:2-dehydro-3-deoxygluconokinase activity"/>
    <property type="evidence" value="ECO:0007669"/>
    <property type="project" value="UniProtKB-EC"/>
</dbReference>
<dbReference type="AlphaFoldDB" id="A0A143HIZ7"/>
<dbReference type="STRING" id="252514.A3224_00405"/>
<evidence type="ECO:0000256" key="3">
    <source>
        <dbReference type="ARBA" id="ARBA00022741"/>
    </source>
</evidence>
<evidence type="ECO:0000259" key="15">
    <source>
        <dbReference type="Pfam" id="PF00294"/>
    </source>
</evidence>
<keyword evidence="18" id="KW-1185">Reference proteome</keyword>
<evidence type="ECO:0000256" key="13">
    <source>
        <dbReference type="ARBA" id="ARBA00075711"/>
    </source>
</evidence>
<dbReference type="GO" id="GO:0042840">
    <property type="term" value="P:D-glucuronate catabolic process"/>
    <property type="evidence" value="ECO:0007669"/>
    <property type="project" value="TreeGrafter"/>
</dbReference>
<evidence type="ECO:0000256" key="5">
    <source>
        <dbReference type="ARBA" id="ARBA00022840"/>
    </source>
</evidence>
<dbReference type="Proteomes" id="UP000076077">
    <property type="component" value="Chromosome"/>
</dbReference>
<dbReference type="InterPro" id="IPR002173">
    <property type="entry name" value="Carboh/pur_kinase_PfkB_CS"/>
</dbReference>
<reference evidence="16" key="1">
    <citation type="submission" date="2016-03" db="EMBL/GenBank/DDBJ databases">
        <authorList>
            <person name="Ploux O."/>
        </authorList>
    </citation>
    <scope>NUCLEOTIDE SEQUENCE [LARGE SCALE GENOMIC DNA]</scope>
    <source>
        <strain evidence="16">DAU221</strain>
    </source>
</reference>
<comment type="similarity">
    <text evidence="1">Belongs to the carbohydrate kinase PfkB family.</text>
</comment>
<dbReference type="GO" id="GO:0005829">
    <property type="term" value="C:cytosol"/>
    <property type="evidence" value="ECO:0007669"/>
    <property type="project" value="TreeGrafter"/>
</dbReference>
<evidence type="ECO:0000256" key="6">
    <source>
        <dbReference type="ARBA" id="ARBA00023277"/>
    </source>
</evidence>
<name>A0A143HIZ7_MICTH</name>
<dbReference type="GeneID" id="76606507"/>
<keyword evidence="6" id="KW-0119">Carbohydrate metabolism</keyword>
<evidence type="ECO:0000256" key="11">
    <source>
        <dbReference type="ARBA" id="ARBA00066369"/>
    </source>
</evidence>
<dbReference type="GO" id="GO:0006974">
    <property type="term" value="P:DNA damage response"/>
    <property type="evidence" value="ECO:0007669"/>
    <property type="project" value="TreeGrafter"/>
</dbReference>